<dbReference type="InterPro" id="IPR036157">
    <property type="entry name" value="dUTPase-like_sf"/>
</dbReference>
<keyword evidence="7" id="KW-1185">Reference proteome</keyword>
<evidence type="ECO:0000256" key="2">
    <source>
        <dbReference type="ARBA" id="ARBA00012379"/>
    </source>
</evidence>
<evidence type="ECO:0000313" key="7">
    <source>
        <dbReference type="Proteomes" id="UP001057427"/>
    </source>
</evidence>
<dbReference type="EMBL" id="ON529858">
    <property type="protein sequence ID" value="UTC29897.1"/>
    <property type="molecule type" value="Genomic_DNA"/>
</dbReference>
<dbReference type="InterPro" id="IPR008181">
    <property type="entry name" value="dUTPase"/>
</dbReference>
<dbReference type="SUPFAM" id="SSF51283">
    <property type="entry name" value="dUTPase-like"/>
    <property type="match status" value="1"/>
</dbReference>
<sequence>MATNSYVTFKRIDHQERAHRLAKRMREAGYGTVEVLYGAEDRVGVAQIDGSVAVFTWEAIDAMIPHERKVKFSVMKVRPSATIPTRGSPNSAGLDLHYDGDTPLEFYSGSRHIIPTGIAMTPPEGCYGRIAGRSGLAAKQGLDVIGGVVDADYTGEIRVVLVSGTRDEVFVIQPGDRVAQIIFEQCVIAEPDEVAALDTTERGQGGFGSTGS</sequence>
<evidence type="ECO:0000256" key="3">
    <source>
        <dbReference type="ARBA" id="ARBA00022801"/>
    </source>
</evidence>
<dbReference type="Pfam" id="PF00692">
    <property type="entry name" value="dUTPase"/>
    <property type="match status" value="1"/>
</dbReference>
<evidence type="ECO:0000313" key="6">
    <source>
        <dbReference type="EMBL" id="UTC29897.1"/>
    </source>
</evidence>
<dbReference type="InterPro" id="IPR033704">
    <property type="entry name" value="dUTPase_trimeric"/>
</dbReference>
<dbReference type="NCBIfam" id="NF001862">
    <property type="entry name" value="PRK00601.1"/>
    <property type="match status" value="1"/>
</dbReference>
<dbReference type="PANTHER" id="PTHR11241">
    <property type="entry name" value="DEOXYURIDINE 5'-TRIPHOSPHATE NUCLEOTIDOHYDROLASE"/>
    <property type="match status" value="1"/>
</dbReference>
<name>A0A9E7N7B2_9CAUD</name>
<protein>
    <recommendedName>
        <fullName evidence="2">dUTP diphosphatase</fullName>
        <ecNumber evidence="2">3.6.1.23</ecNumber>
    </recommendedName>
</protein>
<dbReference type="PANTHER" id="PTHR11241:SF0">
    <property type="entry name" value="DEOXYURIDINE 5'-TRIPHOSPHATE NUCLEOTIDOHYDROLASE"/>
    <property type="match status" value="1"/>
</dbReference>
<dbReference type="InterPro" id="IPR029054">
    <property type="entry name" value="dUTPase-like"/>
</dbReference>
<comment type="similarity">
    <text evidence="1">Belongs to the dUTPase family.</text>
</comment>
<dbReference type="Proteomes" id="UP001057427">
    <property type="component" value="Segment"/>
</dbReference>
<evidence type="ECO:0000256" key="4">
    <source>
        <dbReference type="ARBA" id="ARBA00023080"/>
    </source>
</evidence>
<gene>
    <name evidence="6" type="ORF">BAJUN_02910</name>
</gene>
<dbReference type="NCBIfam" id="TIGR00576">
    <property type="entry name" value="dut"/>
    <property type="match status" value="1"/>
</dbReference>
<keyword evidence="4" id="KW-0546">Nucleotide metabolism</keyword>
<evidence type="ECO:0000256" key="1">
    <source>
        <dbReference type="ARBA" id="ARBA00006581"/>
    </source>
</evidence>
<feature type="domain" description="dUTPase-like" evidence="5">
    <location>
        <begin position="81"/>
        <end position="211"/>
    </location>
</feature>
<dbReference type="GO" id="GO:0004170">
    <property type="term" value="F:dUTP diphosphatase activity"/>
    <property type="evidence" value="ECO:0007669"/>
    <property type="project" value="UniProtKB-EC"/>
</dbReference>
<accession>A0A9E7N7B2</accession>
<organism evidence="6 7">
    <name type="scientific">Brevundimonas phage vB_BgoS-Bajun</name>
    <dbReference type="NCBI Taxonomy" id="2948594"/>
    <lineage>
        <taxon>Viruses</taxon>
        <taxon>Duplodnaviria</taxon>
        <taxon>Heunggongvirae</taxon>
        <taxon>Uroviricota</taxon>
        <taxon>Caudoviricetes</taxon>
        <taxon>Dolichocephalovirinae</taxon>
    </lineage>
</organism>
<evidence type="ECO:0000259" key="5">
    <source>
        <dbReference type="Pfam" id="PF00692"/>
    </source>
</evidence>
<dbReference type="EC" id="3.6.1.23" evidence="2"/>
<dbReference type="GO" id="GO:0000287">
    <property type="term" value="F:magnesium ion binding"/>
    <property type="evidence" value="ECO:0007669"/>
    <property type="project" value="InterPro"/>
</dbReference>
<dbReference type="GO" id="GO:0046081">
    <property type="term" value="P:dUTP catabolic process"/>
    <property type="evidence" value="ECO:0007669"/>
    <property type="project" value="InterPro"/>
</dbReference>
<dbReference type="Gene3D" id="2.70.40.10">
    <property type="match status" value="1"/>
</dbReference>
<keyword evidence="3" id="KW-0378">Hydrolase</keyword>
<reference evidence="6" key="1">
    <citation type="submission" date="2022-05" db="EMBL/GenBank/DDBJ databases">
        <authorList>
            <person name="Friedrich I."/>
            <person name="Poehlein A."/>
            <person name="Schneider D."/>
            <person name="Hertel R."/>
            <person name="Daniel R."/>
        </authorList>
    </citation>
    <scope>NUCLEOTIDE SEQUENCE</scope>
</reference>
<dbReference type="CDD" id="cd07557">
    <property type="entry name" value="trimeric_dUTPase"/>
    <property type="match status" value="1"/>
</dbReference>
<dbReference type="GO" id="GO:0006226">
    <property type="term" value="P:dUMP biosynthetic process"/>
    <property type="evidence" value="ECO:0007669"/>
    <property type="project" value="InterPro"/>
</dbReference>
<proteinExistence type="inferred from homology"/>